<sequence>MEALIGIDKKHKTEISDALNIVLADQHILYIKLRNYHWNIEGNSFLELHEFLEKLYTGMEKDIDETAERIRKIGKNPMGSCSEFLEFTNLKETKEPFHDSHKILSTLLDDYEVIIRWIRDHVDVAADNRDYGTEDFMVGLIRNYEEASWMLRAYLAKSK</sequence>
<dbReference type="EMBL" id="CP029480">
    <property type="protein sequence ID" value="AWW00404.1"/>
    <property type="molecule type" value="Genomic_DNA"/>
</dbReference>
<dbReference type="CDD" id="cd01043">
    <property type="entry name" value="DPS"/>
    <property type="match status" value="1"/>
</dbReference>
<dbReference type="RefSeq" id="WP_111373770.1">
    <property type="nucleotide sequence ID" value="NZ_CP029480.1"/>
</dbReference>
<dbReference type="InterPro" id="IPR009078">
    <property type="entry name" value="Ferritin-like_SF"/>
</dbReference>
<dbReference type="GO" id="GO:0008199">
    <property type="term" value="F:ferric iron binding"/>
    <property type="evidence" value="ECO:0007669"/>
    <property type="project" value="InterPro"/>
</dbReference>
<comment type="similarity">
    <text evidence="1 2">Belongs to the Dps family.</text>
</comment>
<dbReference type="Gene3D" id="1.20.1260.10">
    <property type="match status" value="1"/>
</dbReference>
<dbReference type="GO" id="GO:0016722">
    <property type="term" value="F:oxidoreductase activity, acting on metal ions"/>
    <property type="evidence" value="ECO:0007669"/>
    <property type="project" value="InterPro"/>
</dbReference>
<feature type="domain" description="Ferritin/DPS" evidence="3">
    <location>
        <begin position="17"/>
        <end position="157"/>
    </location>
</feature>
<gene>
    <name evidence="4" type="ORF">DJ013_20380</name>
</gene>
<keyword evidence="5" id="KW-1185">Reference proteome</keyword>
<protein>
    <submittedName>
        <fullName evidence="4">DNA starvation/stationary phase protection protein</fullName>
    </submittedName>
</protein>
<proteinExistence type="inferred from homology"/>
<dbReference type="InterPro" id="IPR012347">
    <property type="entry name" value="Ferritin-like"/>
</dbReference>
<dbReference type="InterPro" id="IPR008331">
    <property type="entry name" value="Ferritin_DPS_dom"/>
</dbReference>
<dbReference type="PANTHER" id="PTHR42932">
    <property type="entry name" value="GENERAL STRESS PROTEIN 20U"/>
    <property type="match status" value="1"/>
</dbReference>
<dbReference type="Pfam" id="PF00210">
    <property type="entry name" value="Ferritin"/>
    <property type="match status" value="1"/>
</dbReference>
<dbReference type="KEGG" id="als:DJ013_20380"/>
<dbReference type="PANTHER" id="PTHR42932:SF1">
    <property type="entry name" value="GENERAL STRESS PROTEIN 20U"/>
    <property type="match status" value="1"/>
</dbReference>
<evidence type="ECO:0000256" key="1">
    <source>
        <dbReference type="ARBA" id="ARBA00009497"/>
    </source>
</evidence>
<dbReference type="PROSITE" id="PS00818">
    <property type="entry name" value="DPS_1"/>
    <property type="match status" value="1"/>
</dbReference>
<dbReference type="OrthoDB" id="9797023at2"/>
<evidence type="ECO:0000259" key="3">
    <source>
        <dbReference type="Pfam" id="PF00210"/>
    </source>
</evidence>
<dbReference type="InterPro" id="IPR023188">
    <property type="entry name" value="DPS_DNA-bd_CS"/>
</dbReference>
<name>A0A2Z4GI01_9BACT</name>
<dbReference type="PRINTS" id="PR01346">
    <property type="entry name" value="HELNAPAPROT"/>
</dbReference>
<dbReference type="Proteomes" id="UP000249873">
    <property type="component" value="Chromosome"/>
</dbReference>
<accession>A0A2Z4GI01</accession>
<dbReference type="PIRSF" id="PIRSF005900">
    <property type="entry name" value="Dps"/>
    <property type="match status" value="1"/>
</dbReference>
<dbReference type="SUPFAM" id="SSF47240">
    <property type="entry name" value="Ferritin-like"/>
    <property type="match status" value="1"/>
</dbReference>
<dbReference type="InterPro" id="IPR002177">
    <property type="entry name" value="DPS_DNA-bd"/>
</dbReference>
<evidence type="ECO:0000313" key="5">
    <source>
        <dbReference type="Proteomes" id="UP000249873"/>
    </source>
</evidence>
<evidence type="ECO:0000256" key="2">
    <source>
        <dbReference type="RuleBase" id="RU003875"/>
    </source>
</evidence>
<evidence type="ECO:0000313" key="4">
    <source>
        <dbReference type="EMBL" id="AWW00404.1"/>
    </source>
</evidence>
<dbReference type="AlphaFoldDB" id="A0A2Z4GI01"/>
<reference evidence="4 5" key="1">
    <citation type="submission" date="2018-05" db="EMBL/GenBank/DDBJ databases">
        <title>Complete genome sequence of Arcticibacterium luteifluviistationis SM1504T, a cytophagaceae bacterium isolated from Arctic surface seawater.</title>
        <authorList>
            <person name="Li Y."/>
            <person name="Qin Q.-L."/>
        </authorList>
    </citation>
    <scope>NUCLEOTIDE SEQUENCE [LARGE SCALE GENOMIC DNA]</scope>
    <source>
        <strain evidence="4 5">SM1504</strain>
    </source>
</reference>
<organism evidence="4 5">
    <name type="scientific">Arcticibacterium luteifluviistationis</name>
    <dbReference type="NCBI Taxonomy" id="1784714"/>
    <lineage>
        <taxon>Bacteria</taxon>
        <taxon>Pseudomonadati</taxon>
        <taxon>Bacteroidota</taxon>
        <taxon>Cytophagia</taxon>
        <taxon>Cytophagales</taxon>
        <taxon>Leadbetterellaceae</taxon>
        <taxon>Arcticibacterium</taxon>
    </lineage>
</organism>